<dbReference type="STRING" id="1314785.A0A165AT77"/>
<feature type="compositionally biased region" description="Low complexity" evidence="1">
    <location>
        <begin position="1064"/>
        <end position="1074"/>
    </location>
</feature>
<dbReference type="EMBL" id="KV427755">
    <property type="protein sequence ID" value="KZS99617.1"/>
    <property type="molecule type" value="Genomic_DNA"/>
</dbReference>
<name>A0A165AT77_9APHY</name>
<feature type="region of interest" description="Disordered" evidence="1">
    <location>
        <begin position="606"/>
        <end position="674"/>
    </location>
</feature>
<evidence type="ECO:0000313" key="2">
    <source>
        <dbReference type="EMBL" id="KZS99617.1"/>
    </source>
</evidence>
<feature type="compositionally biased region" description="Polar residues" evidence="1">
    <location>
        <begin position="1302"/>
        <end position="1324"/>
    </location>
</feature>
<feature type="compositionally biased region" description="Polar residues" evidence="1">
    <location>
        <begin position="963"/>
        <end position="996"/>
    </location>
</feature>
<feature type="compositionally biased region" description="Basic and acidic residues" evidence="1">
    <location>
        <begin position="1458"/>
        <end position="1473"/>
    </location>
</feature>
<feature type="compositionally biased region" description="Low complexity" evidence="1">
    <location>
        <begin position="466"/>
        <end position="475"/>
    </location>
</feature>
<feature type="compositionally biased region" description="Polar residues" evidence="1">
    <location>
        <begin position="1242"/>
        <end position="1258"/>
    </location>
</feature>
<dbReference type="RefSeq" id="XP_040757358.1">
    <property type="nucleotide sequence ID" value="XM_040913644.1"/>
</dbReference>
<feature type="region of interest" description="Disordered" evidence="1">
    <location>
        <begin position="95"/>
        <end position="593"/>
    </location>
</feature>
<feature type="compositionally biased region" description="Basic and acidic residues" evidence="1">
    <location>
        <begin position="128"/>
        <end position="145"/>
    </location>
</feature>
<feature type="region of interest" description="Disordered" evidence="1">
    <location>
        <begin position="746"/>
        <end position="1014"/>
    </location>
</feature>
<feature type="compositionally biased region" description="Low complexity" evidence="1">
    <location>
        <begin position="1202"/>
        <end position="1218"/>
    </location>
</feature>
<proteinExistence type="predicted"/>
<feature type="compositionally biased region" description="Basic and acidic residues" evidence="1">
    <location>
        <begin position="639"/>
        <end position="657"/>
    </location>
</feature>
<feature type="compositionally biased region" description="Basic and acidic residues" evidence="1">
    <location>
        <begin position="319"/>
        <end position="328"/>
    </location>
</feature>
<feature type="compositionally biased region" description="Basic residues" evidence="1">
    <location>
        <begin position="862"/>
        <end position="871"/>
    </location>
</feature>
<organism evidence="2 3">
    <name type="scientific">Laetiporus sulphureus 93-53</name>
    <dbReference type="NCBI Taxonomy" id="1314785"/>
    <lineage>
        <taxon>Eukaryota</taxon>
        <taxon>Fungi</taxon>
        <taxon>Dikarya</taxon>
        <taxon>Basidiomycota</taxon>
        <taxon>Agaricomycotina</taxon>
        <taxon>Agaricomycetes</taxon>
        <taxon>Polyporales</taxon>
        <taxon>Laetiporus</taxon>
    </lineage>
</organism>
<feature type="compositionally biased region" description="Basic and acidic residues" evidence="1">
    <location>
        <begin position="222"/>
        <end position="232"/>
    </location>
</feature>
<feature type="compositionally biased region" description="Basic residues" evidence="1">
    <location>
        <begin position="1076"/>
        <end position="1085"/>
    </location>
</feature>
<feature type="compositionally biased region" description="Low complexity" evidence="1">
    <location>
        <begin position="282"/>
        <end position="293"/>
    </location>
</feature>
<feature type="compositionally biased region" description="Basic and acidic residues" evidence="1">
    <location>
        <begin position="1165"/>
        <end position="1196"/>
    </location>
</feature>
<dbReference type="Proteomes" id="UP000076871">
    <property type="component" value="Unassembled WGS sequence"/>
</dbReference>
<feature type="compositionally biased region" description="Acidic residues" evidence="1">
    <location>
        <begin position="1439"/>
        <end position="1453"/>
    </location>
</feature>
<feature type="compositionally biased region" description="Basic and acidic residues" evidence="1">
    <location>
        <begin position="571"/>
        <end position="584"/>
    </location>
</feature>
<feature type="compositionally biased region" description="Polar residues" evidence="1">
    <location>
        <begin position="1275"/>
        <end position="1285"/>
    </location>
</feature>
<dbReference type="InParanoid" id="A0A165AT77"/>
<feature type="compositionally biased region" description="Basic and acidic residues" evidence="1">
    <location>
        <begin position="516"/>
        <end position="527"/>
    </location>
</feature>
<sequence length="1490" mass="159463">MANDDHTERNPPVVKFRAPDRTFKRVLKDRSLSEIIESVRDKLRLRDETITLAYVEDDTKVDLEDDSDFEAFRATARPNTILNVLVTIGHPSHPVDRVQYRREQSEDTARPKRKRRHQPVDSSDAEEDERRRAVPAEVLHRDHATSPHTDPSAEPPKKKRRKEKKDSKHAKSTEPIPQLSELADAIPLASEPPDDSAAAGPSTTKPKRRHKDIPRSSSSEPAPHKSSQDKSALRASNAGDDGEPAQTAEPSKPRKRKRTLSQGSDAASREASILEEDEPATGSVPVAGPSSSPLQPADKSRPSARPSEEMAKQKKKKRTVPDAEEGSRDTPTPAQPAPPEDSATGSPAKKKLKKKVSIALSLVQNEDEDDMPETSGNVREEPVKQKKAQTRRTARTEESSTAMAQKDTQLEKNTESVEEVSSETEAAPTSISPAEASANPEQQESAMKRRQKKKKQTEEEQPPAVPSAVQPPFAAKPDKPAKAKKTKTPAAAAQEEQQPEPEPAPAPAAPLATLEGKSDKPAKKTKEQGAQQQQAGDVSDPRPTADAATTSHEAVETQLPASKTKGRKGKKDTASTKSAEEKAARSTSDNDNMWADIFKKVEQRRVASSGAEVNKTPEVQPRVVKGKQSKSKLSASRVPGDDAEARTVEPTVERESPSTRPALPVRSSEKRIPVAPTSGITVGALPVKHPTPAISLLRTALFSSSRSAVESTGTNEAAISEDVHLPVGSQPHAELSHANVAAIETETRSKPSSLGVSSAAAEAIAEVTVEGQGESRSDESSSSDDEDEGDGEAEAGVKRPSDVTASSVNLKSAALPRGPVSRRSVLDEISSESSNEGEDEDSQEDIDVDEEEEEEEMGLDKQKRRPSRKNNRAILSSNDDVDANSNDGEEEVVPPTSVDVGPQDTAGTVEDPLNLDGISVRDKPVPAPEGKSASSQEGDKSRINLAAGREGLEARSMTKKSGKATSQKISVSQGSKLPGESSAQGSDHVQNSSESADSGPFAKPPIQPDTDDVVGSITLVIPDPSQANMDIGDIIMPADDLLEAIDHSMPDNVSIEQDAEESRPSTSSPYSSPRKGTPKRMKDRRGRTPKDSELPVLASENFEELAQSTPARARKPDSSLPQRDSEPIAARIRKSARKAASTTRKSFPLATPTPSTAKRRGRLPLSKDGKARTKAGKEQAAAKKSVADEKIKEAKKANPRQKASAAKKSGKAVKPASAFKVVTNTAADDDQPSADDGPATPRPTTQDVQPPAWTTLTQGGDELTVEPESLLDELGSSSPARSASGTGLLPAKKLFSVEIVRSKTSSQPAAQVADDQNASQSSHDAASDVHPASQESRDAAEGDALFLPDNSQYQTQQNTQNPISAKGMMPTSFPSIGSDPDDGAFTVTKRPAARSGPWNAKTQFRRLSNVTSQQLFRPLDSSRASLTLAVANKSSITDQIEDDGDDEDDDDSDNSGSDSDKVTKSHVPQDRRAGTGIQKKKKSGLTSFTM</sequence>
<reference evidence="2 3" key="1">
    <citation type="journal article" date="2016" name="Mol. Biol. Evol.">
        <title>Comparative Genomics of Early-Diverging Mushroom-Forming Fungi Provides Insights into the Origins of Lignocellulose Decay Capabilities.</title>
        <authorList>
            <person name="Nagy L.G."/>
            <person name="Riley R."/>
            <person name="Tritt A."/>
            <person name="Adam C."/>
            <person name="Daum C."/>
            <person name="Floudas D."/>
            <person name="Sun H."/>
            <person name="Yadav J.S."/>
            <person name="Pangilinan J."/>
            <person name="Larsson K.H."/>
            <person name="Matsuura K."/>
            <person name="Barry K."/>
            <person name="Labutti K."/>
            <person name="Kuo R."/>
            <person name="Ohm R.A."/>
            <person name="Bhattacharya S.S."/>
            <person name="Shirouzu T."/>
            <person name="Yoshinaga Y."/>
            <person name="Martin F.M."/>
            <person name="Grigoriev I.V."/>
            <person name="Hibbett D.S."/>
        </authorList>
    </citation>
    <scope>NUCLEOTIDE SEQUENCE [LARGE SCALE GENOMIC DNA]</scope>
    <source>
        <strain evidence="2 3">93-53</strain>
    </source>
</reference>
<feature type="compositionally biased region" description="Acidic residues" evidence="1">
    <location>
        <begin position="835"/>
        <end position="857"/>
    </location>
</feature>
<dbReference type="OrthoDB" id="3357439at2759"/>
<feature type="compositionally biased region" description="Low complexity" evidence="1">
    <location>
        <begin position="1352"/>
        <end position="1361"/>
    </location>
</feature>
<feature type="compositionally biased region" description="Basic and acidic residues" evidence="1">
    <location>
        <begin position="95"/>
        <end position="110"/>
    </location>
</feature>
<keyword evidence="3" id="KW-1185">Reference proteome</keyword>
<feature type="region of interest" description="Disordered" evidence="1">
    <location>
        <begin position="1045"/>
        <end position="1289"/>
    </location>
</feature>
<accession>A0A165AT77</accession>
<feature type="region of interest" description="Disordered" evidence="1">
    <location>
        <begin position="1301"/>
        <end position="1400"/>
    </location>
</feature>
<feature type="compositionally biased region" description="Acidic residues" evidence="1">
    <location>
        <begin position="781"/>
        <end position="793"/>
    </location>
</feature>
<dbReference type="GeneID" id="63830672"/>
<evidence type="ECO:0000256" key="1">
    <source>
        <dbReference type="SAM" id="MobiDB-lite"/>
    </source>
</evidence>
<feature type="compositionally biased region" description="Basic and acidic residues" evidence="1">
    <location>
        <begin position="298"/>
        <end position="312"/>
    </location>
</feature>
<gene>
    <name evidence="2" type="ORF">LAESUDRAFT_765343</name>
</gene>
<protein>
    <submittedName>
        <fullName evidence="2">Uncharacterized protein</fullName>
    </submittedName>
</protein>
<feature type="compositionally biased region" description="Acidic residues" evidence="1">
    <location>
        <begin position="879"/>
        <end position="892"/>
    </location>
</feature>
<evidence type="ECO:0000313" key="3">
    <source>
        <dbReference type="Proteomes" id="UP000076871"/>
    </source>
</evidence>
<feature type="region of interest" description="Disordered" evidence="1">
    <location>
        <begin position="1430"/>
        <end position="1490"/>
    </location>
</feature>
<feature type="compositionally biased region" description="Low complexity" evidence="1">
    <location>
        <begin position="756"/>
        <end position="772"/>
    </location>
</feature>